<dbReference type="Proteomes" id="UP000799536">
    <property type="component" value="Unassembled WGS sequence"/>
</dbReference>
<dbReference type="PANTHER" id="PTHR47256:SF1">
    <property type="entry name" value="ZN(II)2CYS6 TRANSCRIPTION FACTOR (EUROFUNG)"/>
    <property type="match status" value="1"/>
</dbReference>
<dbReference type="PANTHER" id="PTHR47256">
    <property type="entry name" value="ZN(II)2CYS6 TRANSCRIPTION FACTOR (EUROFUNG)-RELATED"/>
    <property type="match status" value="1"/>
</dbReference>
<evidence type="ECO:0000259" key="3">
    <source>
        <dbReference type="PROSITE" id="PS50048"/>
    </source>
</evidence>
<dbReference type="InterPro" id="IPR053187">
    <property type="entry name" value="Notoamide_regulator"/>
</dbReference>
<sequence>MTQHLFRPLQPALPVPGVQAANESPERQDSRQPVTIKPKRILTIGACAACRKRKSKCDGLRPTCTCCIQKQTPCHYDLGPNERPSQAMKRRNEEIQSEIEDLRTIYDCLSTASEYEAEALLRRMRGVSMGSVAGVPVGNGRNGSSIGGSMGNGAGGWGGSTSPPNSDSTSAAGLGSAASQQRIRELAELVRRGEVLGASLSLEPEDGRITLPPIREVLRSAAPNVVEDLDNRERERTGSGDSLVGRRISREEDGQLWMRERGSYDECMNVDVKER</sequence>
<dbReference type="InterPro" id="IPR001138">
    <property type="entry name" value="Zn2Cys6_DnaBD"/>
</dbReference>
<keyword evidence="1" id="KW-0539">Nucleus</keyword>
<name>A0A9P4JPU5_9PLEO</name>
<dbReference type="InterPro" id="IPR036864">
    <property type="entry name" value="Zn2-C6_fun-type_DNA-bd_sf"/>
</dbReference>
<feature type="region of interest" description="Disordered" evidence="2">
    <location>
        <begin position="1"/>
        <end position="34"/>
    </location>
</feature>
<dbReference type="OrthoDB" id="10261408at2759"/>
<feature type="compositionally biased region" description="Low complexity" evidence="2">
    <location>
        <begin position="160"/>
        <end position="177"/>
    </location>
</feature>
<dbReference type="PROSITE" id="PS50048">
    <property type="entry name" value="ZN2_CY6_FUNGAL_2"/>
    <property type="match status" value="1"/>
</dbReference>
<dbReference type="SMART" id="SM00066">
    <property type="entry name" value="GAL4"/>
    <property type="match status" value="1"/>
</dbReference>
<keyword evidence="5" id="KW-1185">Reference proteome</keyword>
<proteinExistence type="predicted"/>
<evidence type="ECO:0000256" key="2">
    <source>
        <dbReference type="SAM" id="MobiDB-lite"/>
    </source>
</evidence>
<dbReference type="PROSITE" id="PS00463">
    <property type="entry name" value="ZN2_CY6_FUNGAL_1"/>
    <property type="match status" value="1"/>
</dbReference>
<dbReference type="EMBL" id="ML993999">
    <property type="protein sequence ID" value="KAF2200907.1"/>
    <property type="molecule type" value="Genomic_DNA"/>
</dbReference>
<organism evidence="4 5">
    <name type="scientific">Delitschia confertaspora ATCC 74209</name>
    <dbReference type="NCBI Taxonomy" id="1513339"/>
    <lineage>
        <taxon>Eukaryota</taxon>
        <taxon>Fungi</taxon>
        <taxon>Dikarya</taxon>
        <taxon>Ascomycota</taxon>
        <taxon>Pezizomycotina</taxon>
        <taxon>Dothideomycetes</taxon>
        <taxon>Pleosporomycetidae</taxon>
        <taxon>Pleosporales</taxon>
        <taxon>Delitschiaceae</taxon>
        <taxon>Delitschia</taxon>
    </lineage>
</organism>
<feature type="compositionally biased region" description="Gly residues" evidence="2">
    <location>
        <begin position="145"/>
        <end position="159"/>
    </location>
</feature>
<dbReference type="SUPFAM" id="SSF57701">
    <property type="entry name" value="Zn2/Cys6 DNA-binding domain"/>
    <property type="match status" value="1"/>
</dbReference>
<dbReference type="AlphaFoldDB" id="A0A9P4JPU5"/>
<reference evidence="4" key="1">
    <citation type="journal article" date="2020" name="Stud. Mycol.">
        <title>101 Dothideomycetes genomes: a test case for predicting lifestyles and emergence of pathogens.</title>
        <authorList>
            <person name="Haridas S."/>
            <person name="Albert R."/>
            <person name="Binder M."/>
            <person name="Bloem J."/>
            <person name="Labutti K."/>
            <person name="Salamov A."/>
            <person name="Andreopoulos B."/>
            <person name="Baker S."/>
            <person name="Barry K."/>
            <person name="Bills G."/>
            <person name="Bluhm B."/>
            <person name="Cannon C."/>
            <person name="Castanera R."/>
            <person name="Culley D."/>
            <person name="Daum C."/>
            <person name="Ezra D."/>
            <person name="Gonzalez J."/>
            <person name="Henrissat B."/>
            <person name="Kuo A."/>
            <person name="Liang C."/>
            <person name="Lipzen A."/>
            <person name="Lutzoni F."/>
            <person name="Magnuson J."/>
            <person name="Mondo S."/>
            <person name="Nolan M."/>
            <person name="Ohm R."/>
            <person name="Pangilinan J."/>
            <person name="Park H.-J."/>
            <person name="Ramirez L."/>
            <person name="Alfaro M."/>
            <person name="Sun H."/>
            <person name="Tritt A."/>
            <person name="Yoshinaga Y."/>
            <person name="Zwiers L.-H."/>
            <person name="Turgeon B."/>
            <person name="Goodwin S."/>
            <person name="Spatafora J."/>
            <person name="Crous P."/>
            <person name="Grigoriev I."/>
        </authorList>
    </citation>
    <scope>NUCLEOTIDE SEQUENCE</scope>
    <source>
        <strain evidence="4">ATCC 74209</strain>
    </source>
</reference>
<protein>
    <recommendedName>
        <fullName evidence="3">Zn(2)-C6 fungal-type domain-containing protein</fullName>
    </recommendedName>
</protein>
<evidence type="ECO:0000313" key="5">
    <source>
        <dbReference type="Proteomes" id="UP000799536"/>
    </source>
</evidence>
<feature type="domain" description="Zn(2)-C6 fungal-type" evidence="3">
    <location>
        <begin position="46"/>
        <end position="76"/>
    </location>
</feature>
<dbReference type="Gene3D" id="4.10.240.10">
    <property type="entry name" value="Zn(2)-C6 fungal-type DNA-binding domain"/>
    <property type="match status" value="1"/>
</dbReference>
<accession>A0A9P4JPU5</accession>
<evidence type="ECO:0000313" key="4">
    <source>
        <dbReference type="EMBL" id="KAF2200907.1"/>
    </source>
</evidence>
<dbReference type="GO" id="GO:0008270">
    <property type="term" value="F:zinc ion binding"/>
    <property type="evidence" value="ECO:0007669"/>
    <property type="project" value="InterPro"/>
</dbReference>
<dbReference type="Pfam" id="PF00172">
    <property type="entry name" value="Zn_clus"/>
    <property type="match status" value="1"/>
</dbReference>
<dbReference type="CDD" id="cd00067">
    <property type="entry name" value="GAL4"/>
    <property type="match status" value="1"/>
</dbReference>
<evidence type="ECO:0000256" key="1">
    <source>
        <dbReference type="ARBA" id="ARBA00023242"/>
    </source>
</evidence>
<comment type="caution">
    <text evidence="4">The sequence shown here is derived from an EMBL/GenBank/DDBJ whole genome shotgun (WGS) entry which is preliminary data.</text>
</comment>
<dbReference type="GO" id="GO:0000981">
    <property type="term" value="F:DNA-binding transcription factor activity, RNA polymerase II-specific"/>
    <property type="evidence" value="ECO:0007669"/>
    <property type="project" value="InterPro"/>
</dbReference>
<gene>
    <name evidence="4" type="ORF">GQ43DRAFT_432083</name>
</gene>
<feature type="region of interest" description="Disordered" evidence="2">
    <location>
        <begin position="140"/>
        <end position="177"/>
    </location>
</feature>